<dbReference type="SUPFAM" id="SSF55874">
    <property type="entry name" value="ATPase domain of HSP90 chaperone/DNA topoisomerase II/histidine kinase"/>
    <property type="match status" value="1"/>
</dbReference>
<keyword evidence="7 15" id="KW-0418">Kinase</keyword>
<keyword evidence="4" id="KW-0597">Phosphoprotein</keyword>
<comment type="subcellular location">
    <subcellularLocation>
        <location evidence="2">Membrane</location>
    </subcellularLocation>
</comment>
<evidence type="ECO:0000256" key="6">
    <source>
        <dbReference type="ARBA" id="ARBA00022692"/>
    </source>
</evidence>
<keyword evidence="6 12" id="KW-0812">Transmembrane</keyword>
<feature type="domain" description="HAMP" evidence="14">
    <location>
        <begin position="193"/>
        <end position="244"/>
    </location>
</feature>
<dbReference type="AlphaFoldDB" id="A0A7W6BLA9"/>
<evidence type="ECO:0000256" key="5">
    <source>
        <dbReference type="ARBA" id="ARBA00022679"/>
    </source>
</evidence>
<feature type="compositionally biased region" description="Basic and acidic residues" evidence="11">
    <location>
        <begin position="106"/>
        <end position="127"/>
    </location>
</feature>
<dbReference type="InterPro" id="IPR005467">
    <property type="entry name" value="His_kinase_dom"/>
</dbReference>
<organism evidence="15 16">
    <name type="scientific">Sphingobium jiangsuense</name>
    <dbReference type="NCBI Taxonomy" id="870476"/>
    <lineage>
        <taxon>Bacteria</taxon>
        <taxon>Pseudomonadati</taxon>
        <taxon>Pseudomonadota</taxon>
        <taxon>Alphaproteobacteria</taxon>
        <taxon>Sphingomonadales</taxon>
        <taxon>Sphingomonadaceae</taxon>
        <taxon>Sphingobium</taxon>
    </lineage>
</organism>
<dbReference type="PROSITE" id="PS50885">
    <property type="entry name" value="HAMP"/>
    <property type="match status" value="1"/>
</dbReference>
<dbReference type="SMART" id="SM00387">
    <property type="entry name" value="HATPase_c"/>
    <property type="match status" value="1"/>
</dbReference>
<evidence type="ECO:0000256" key="7">
    <source>
        <dbReference type="ARBA" id="ARBA00022777"/>
    </source>
</evidence>
<dbReference type="Gene3D" id="3.30.565.10">
    <property type="entry name" value="Histidine kinase-like ATPase, C-terminal domain"/>
    <property type="match status" value="1"/>
</dbReference>
<dbReference type="Proteomes" id="UP000571950">
    <property type="component" value="Unassembled WGS sequence"/>
</dbReference>
<evidence type="ECO:0000256" key="12">
    <source>
        <dbReference type="SAM" id="Phobius"/>
    </source>
</evidence>
<evidence type="ECO:0000256" key="3">
    <source>
        <dbReference type="ARBA" id="ARBA00012438"/>
    </source>
</evidence>
<dbReference type="GO" id="GO:0004673">
    <property type="term" value="F:protein histidine kinase activity"/>
    <property type="evidence" value="ECO:0007669"/>
    <property type="project" value="UniProtKB-EC"/>
</dbReference>
<reference evidence="15 16" key="1">
    <citation type="submission" date="2020-08" db="EMBL/GenBank/DDBJ databases">
        <title>Genomic Encyclopedia of Type Strains, Phase IV (KMG-IV): sequencing the most valuable type-strain genomes for metagenomic binning, comparative biology and taxonomic classification.</title>
        <authorList>
            <person name="Goeker M."/>
        </authorList>
    </citation>
    <scope>NUCLEOTIDE SEQUENCE [LARGE SCALE GENOMIC DNA]</scope>
    <source>
        <strain evidence="15 16">DSM 26189</strain>
    </source>
</reference>
<protein>
    <recommendedName>
        <fullName evidence="3">histidine kinase</fullName>
        <ecNumber evidence="3">2.7.13.3</ecNumber>
    </recommendedName>
</protein>
<dbReference type="EMBL" id="JACIDT010000001">
    <property type="protein sequence ID" value="MBB3924728.1"/>
    <property type="molecule type" value="Genomic_DNA"/>
</dbReference>
<keyword evidence="10 12" id="KW-0472">Membrane</keyword>
<keyword evidence="16" id="KW-1185">Reference proteome</keyword>
<evidence type="ECO:0000256" key="9">
    <source>
        <dbReference type="ARBA" id="ARBA00023012"/>
    </source>
</evidence>
<evidence type="ECO:0000313" key="15">
    <source>
        <dbReference type="EMBL" id="MBB3924728.1"/>
    </source>
</evidence>
<dbReference type="PANTHER" id="PTHR45436">
    <property type="entry name" value="SENSOR HISTIDINE KINASE YKOH"/>
    <property type="match status" value="1"/>
</dbReference>
<evidence type="ECO:0000256" key="11">
    <source>
        <dbReference type="SAM" id="MobiDB-lite"/>
    </source>
</evidence>
<dbReference type="PANTHER" id="PTHR45436:SF5">
    <property type="entry name" value="SENSOR HISTIDINE KINASE TRCS"/>
    <property type="match status" value="1"/>
</dbReference>
<evidence type="ECO:0000256" key="1">
    <source>
        <dbReference type="ARBA" id="ARBA00000085"/>
    </source>
</evidence>
<dbReference type="GO" id="GO:0005886">
    <property type="term" value="C:plasma membrane"/>
    <property type="evidence" value="ECO:0007669"/>
    <property type="project" value="TreeGrafter"/>
</dbReference>
<comment type="caution">
    <text evidence="15">The sequence shown here is derived from an EMBL/GenBank/DDBJ whole genome shotgun (WGS) entry which is preliminary data.</text>
</comment>
<evidence type="ECO:0000259" key="13">
    <source>
        <dbReference type="PROSITE" id="PS50109"/>
    </source>
</evidence>
<feature type="domain" description="Histidine kinase" evidence="13">
    <location>
        <begin position="252"/>
        <end position="450"/>
    </location>
</feature>
<comment type="catalytic activity">
    <reaction evidence="1">
        <text>ATP + protein L-histidine = ADP + protein N-phospho-L-histidine.</text>
        <dbReference type="EC" id="2.7.13.3"/>
    </reaction>
</comment>
<evidence type="ECO:0000259" key="14">
    <source>
        <dbReference type="PROSITE" id="PS50885"/>
    </source>
</evidence>
<keyword evidence="8 12" id="KW-1133">Transmembrane helix</keyword>
<dbReference type="Gene3D" id="1.10.287.130">
    <property type="match status" value="1"/>
</dbReference>
<dbReference type="PRINTS" id="PR00344">
    <property type="entry name" value="BCTRLSENSOR"/>
</dbReference>
<evidence type="ECO:0000313" key="16">
    <source>
        <dbReference type="Proteomes" id="UP000571950"/>
    </source>
</evidence>
<evidence type="ECO:0000256" key="4">
    <source>
        <dbReference type="ARBA" id="ARBA00022553"/>
    </source>
</evidence>
<dbReference type="InterPro" id="IPR003660">
    <property type="entry name" value="HAMP_dom"/>
</dbReference>
<keyword evidence="9" id="KW-0902">Two-component regulatory system</keyword>
<dbReference type="InterPro" id="IPR050428">
    <property type="entry name" value="TCS_sensor_his_kinase"/>
</dbReference>
<dbReference type="GO" id="GO:0000160">
    <property type="term" value="P:phosphorelay signal transduction system"/>
    <property type="evidence" value="ECO:0007669"/>
    <property type="project" value="UniProtKB-KW"/>
</dbReference>
<dbReference type="InterPro" id="IPR004358">
    <property type="entry name" value="Sig_transdc_His_kin-like_C"/>
</dbReference>
<evidence type="ECO:0000256" key="10">
    <source>
        <dbReference type="ARBA" id="ARBA00023136"/>
    </source>
</evidence>
<evidence type="ECO:0000256" key="2">
    <source>
        <dbReference type="ARBA" id="ARBA00004370"/>
    </source>
</evidence>
<accession>A0A7W6BLA9</accession>
<sequence>MRFFPQSIRARLMLAGLLFTGIALLLASLSIGKVLDGFVRRGLDERLDTQIALLARSVRADGSIDRAALQEIGPFTQHRRGWGWRIDAPGGSYTSREIIPPRLGHAHADRKPERGASEGRGRTEGFARPRTSQGEGLYVRSLEKRTGGGTVRITVSAPRALFVRLRYAAIWPVLLLLAALSLALLVATLLQLQIGLRPLERLRQSLAEVRSGERDRIPADQPAELSSVVGELNGLLDENEAALMRARGHVANLAHSLKTPLATLGVRLAEPGRDPDGQLGALVAQIDGAIRHHLGRARAASPGAPGQPAVPLAGAVQDLLQALGRIYAEKNIAADMRIEPDLAVKCDPQDLAEMLGNLLDNAWKWGSSRILVSARAEGKMRRIAIEDDGPGLSEEARAQALVPGRRLDEREDGHGFGLPIARELAELHGGALELGVSALGGLRIDLLLPG</sequence>
<dbReference type="PROSITE" id="PS50109">
    <property type="entry name" value="HIS_KIN"/>
    <property type="match status" value="1"/>
</dbReference>
<feature type="transmembrane region" description="Helical" evidence="12">
    <location>
        <begin position="169"/>
        <end position="192"/>
    </location>
</feature>
<evidence type="ECO:0000256" key="8">
    <source>
        <dbReference type="ARBA" id="ARBA00022989"/>
    </source>
</evidence>
<proteinExistence type="predicted"/>
<name>A0A7W6BLA9_9SPHN</name>
<dbReference type="InterPro" id="IPR003594">
    <property type="entry name" value="HATPase_dom"/>
</dbReference>
<dbReference type="InterPro" id="IPR036890">
    <property type="entry name" value="HATPase_C_sf"/>
</dbReference>
<keyword evidence="5" id="KW-0808">Transferase</keyword>
<dbReference type="RefSeq" id="WP_188070272.1">
    <property type="nucleotide sequence ID" value="NZ_BSPS01000026.1"/>
</dbReference>
<gene>
    <name evidence="15" type="ORF">GGR43_000422</name>
</gene>
<dbReference type="Pfam" id="PF02518">
    <property type="entry name" value="HATPase_c"/>
    <property type="match status" value="1"/>
</dbReference>
<dbReference type="EC" id="2.7.13.3" evidence="3"/>
<feature type="region of interest" description="Disordered" evidence="11">
    <location>
        <begin position="104"/>
        <end position="130"/>
    </location>
</feature>